<evidence type="ECO:0000313" key="1">
    <source>
        <dbReference type="EMBL" id="SMF05982.1"/>
    </source>
</evidence>
<gene>
    <name evidence="1" type="ORF">SAMN02745746_00983</name>
</gene>
<proteinExistence type="predicted"/>
<dbReference type="PIRSF" id="PIRSF030820">
    <property type="entry name" value="UCP030820"/>
    <property type="match status" value="1"/>
</dbReference>
<dbReference type="InterPro" id="IPR008318">
    <property type="entry name" value="UCP030820"/>
</dbReference>
<dbReference type="AlphaFoldDB" id="A0A1Y6BDJ1"/>
<evidence type="ECO:0000313" key="2">
    <source>
        <dbReference type="Proteomes" id="UP000192920"/>
    </source>
</evidence>
<keyword evidence="2" id="KW-1185">Reference proteome</keyword>
<dbReference type="RefSeq" id="WP_085275317.1">
    <property type="nucleotide sequence ID" value="NZ_FXAG01000004.1"/>
</dbReference>
<organism evidence="1 2">
    <name type="scientific">Pseudogulbenkiania subflava DSM 22618</name>
    <dbReference type="NCBI Taxonomy" id="1123014"/>
    <lineage>
        <taxon>Bacteria</taxon>
        <taxon>Pseudomonadati</taxon>
        <taxon>Pseudomonadota</taxon>
        <taxon>Betaproteobacteria</taxon>
        <taxon>Neisseriales</taxon>
        <taxon>Chromobacteriaceae</taxon>
        <taxon>Pseudogulbenkiania</taxon>
    </lineage>
</organism>
<dbReference type="STRING" id="1123014.SAMN02745746_00983"/>
<name>A0A1Y6BDJ1_9NEIS</name>
<protein>
    <submittedName>
        <fullName evidence="1">Uncharacterized conserved protein, DUF934 family</fullName>
    </submittedName>
</protein>
<dbReference type="Pfam" id="PF06073">
    <property type="entry name" value="DUF934"/>
    <property type="match status" value="1"/>
</dbReference>
<dbReference type="EMBL" id="FXAG01000004">
    <property type="protein sequence ID" value="SMF05982.1"/>
    <property type="molecule type" value="Genomic_DNA"/>
</dbReference>
<dbReference type="Proteomes" id="UP000192920">
    <property type="component" value="Unassembled WGS sequence"/>
</dbReference>
<sequence>MKHIIRVLPAGADIVVDEWLLLHDSETALSRLAEHAMQRVILPLPLWRTLRDGTESFDPSSTGVWIASDDEYEDVACELLDLPLIAVDFPSFRDGRGYSVAYLLRTRYGFRGELRAIGDVLRDQLFYMRRCGFDSFEVRADKDIRDALKGLAAYTIRYQGSVDDPVPLFRKRAEAAPSLPDEHWEP</sequence>
<reference evidence="2" key="1">
    <citation type="submission" date="2017-04" db="EMBL/GenBank/DDBJ databases">
        <authorList>
            <person name="Varghese N."/>
            <person name="Submissions S."/>
        </authorList>
    </citation>
    <scope>NUCLEOTIDE SEQUENCE [LARGE SCALE GENOMIC DNA]</scope>
    <source>
        <strain evidence="2">DSM 22618</strain>
    </source>
</reference>
<accession>A0A1Y6BDJ1</accession>